<dbReference type="PROSITE" id="PS50267">
    <property type="entry name" value="NA_NEUROTRAN_SYMP_3"/>
    <property type="match status" value="1"/>
</dbReference>
<dbReference type="GO" id="GO:0005335">
    <property type="term" value="F:serotonin:sodium:chloride symporter activity"/>
    <property type="evidence" value="ECO:0007669"/>
    <property type="project" value="TreeGrafter"/>
</dbReference>
<evidence type="ECO:0000256" key="1">
    <source>
        <dbReference type="ARBA" id="ARBA00004141"/>
    </source>
</evidence>
<comment type="subcellular location">
    <subcellularLocation>
        <location evidence="1">Membrane</location>
        <topology evidence="1">Multi-pass membrane protein</topology>
    </subcellularLocation>
</comment>
<evidence type="ECO:0000256" key="2">
    <source>
        <dbReference type="ARBA" id="ARBA00022448"/>
    </source>
</evidence>
<keyword evidence="3 6" id="KW-0812">Transmembrane</keyword>
<protein>
    <submittedName>
        <fullName evidence="7">Sodium-dependent dopamine transporter</fullName>
    </submittedName>
</protein>
<dbReference type="AlphaFoldDB" id="A0A3M7PYH3"/>
<dbReference type="GO" id="GO:0051378">
    <property type="term" value="F:serotonin binding"/>
    <property type="evidence" value="ECO:0007669"/>
    <property type="project" value="TreeGrafter"/>
</dbReference>
<feature type="transmembrane region" description="Helical" evidence="6">
    <location>
        <begin position="130"/>
        <end position="155"/>
    </location>
</feature>
<feature type="transmembrane region" description="Helical" evidence="6">
    <location>
        <begin position="96"/>
        <end position="118"/>
    </location>
</feature>
<dbReference type="PRINTS" id="PR00176">
    <property type="entry name" value="NANEUSMPORT"/>
</dbReference>
<evidence type="ECO:0000256" key="6">
    <source>
        <dbReference type="SAM" id="Phobius"/>
    </source>
</evidence>
<dbReference type="Proteomes" id="UP000276133">
    <property type="component" value="Unassembled WGS sequence"/>
</dbReference>
<dbReference type="PANTHER" id="PTHR11616:SF279">
    <property type="entry name" value="SODIUM-DEPENDENT SEROTONIN TRANSPORTER"/>
    <property type="match status" value="1"/>
</dbReference>
<evidence type="ECO:0000256" key="4">
    <source>
        <dbReference type="ARBA" id="ARBA00022989"/>
    </source>
</evidence>
<evidence type="ECO:0000313" key="7">
    <source>
        <dbReference type="EMBL" id="RNA04150.1"/>
    </source>
</evidence>
<dbReference type="Pfam" id="PF00209">
    <property type="entry name" value="SNF"/>
    <property type="match status" value="1"/>
</dbReference>
<keyword evidence="4 6" id="KW-1133">Transmembrane helix</keyword>
<keyword evidence="5 6" id="KW-0472">Membrane</keyword>
<dbReference type="GO" id="GO:0043005">
    <property type="term" value="C:neuron projection"/>
    <property type="evidence" value="ECO:0007669"/>
    <property type="project" value="TreeGrafter"/>
</dbReference>
<gene>
    <name evidence="7" type="ORF">BpHYR1_038281</name>
</gene>
<evidence type="ECO:0000313" key="8">
    <source>
        <dbReference type="Proteomes" id="UP000276133"/>
    </source>
</evidence>
<dbReference type="InterPro" id="IPR037272">
    <property type="entry name" value="SNS_sf"/>
</dbReference>
<keyword evidence="8" id="KW-1185">Reference proteome</keyword>
<reference evidence="7 8" key="1">
    <citation type="journal article" date="2018" name="Sci. Rep.">
        <title>Genomic signatures of local adaptation to the degree of environmental predictability in rotifers.</title>
        <authorList>
            <person name="Franch-Gras L."/>
            <person name="Hahn C."/>
            <person name="Garcia-Roger E.M."/>
            <person name="Carmona M.J."/>
            <person name="Serra M."/>
            <person name="Gomez A."/>
        </authorList>
    </citation>
    <scope>NUCLEOTIDE SEQUENCE [LARGE SCALE GENOMIC DNA]</scope>
    <source>
        <strain evidence="7">HYR1</strain>
    </source>
</reference>
<name>A0A3M7PYH3_BRAPC</name>
<keyword evidence="2" id="KW-0813">Transport</keyword>
<dbReference type="GO" id="GO:0006865">
    <property type="term" value="P:amino acid transport"/>
    <property type="evidence" value="ECO:0007669"/>
    <property type="project" value="TreeGrafter"/>
</dbReference>
<dbReference type="InterPro" id="IPR000175">
    <property type="entry name" value="Na/ntran_symport"/>
</dbReference>
<dbReference type="GO" id="GO:0005886">
    <property type="term" value="C:plasma membrane"/>
    <property type="evidence" value="ECO:0007669"/>
    <property type="project" value="TreeGrafter"/>
</dbReference>
<dbReference type="GO" id="GO:0098793">
    <property type="term" value="C:presynapse"/>
    <property type="evidence" value="ECO:0007669"/>
    <property type="project" value="GOC"/>
</dbReference>
<dbReference type="SUPFAM" id="SSF161070">
    <property type="entry name" value="SNF-like"/>
    <property type="match status" value="1"/>
</dbReference>
<accession>A0A3M7PYH3</accession>
<feature type="transmembrane region" description="Helical" evidence="6">
    <location>
        <begin position="52"/>
        <end position="75"/>
    </location>
</feature>
<evidence type="ECO:0000256" key="5">
    <source>
        <dbReference type="ARBA" id="ARBA00023136"/>
    </source>
</evidence>
<evidence type="ECO:0000256" key="3">
    <source>
        <dbReference type="ARBA" id="ARBA00022692"/>
    </source>
</evidence>
<comment type="caution">
    <text evidence="7">The sequence shown here is derived from an EMBL/GenBank/DDBJ whole genome shotgun (WGS) entry which is preliminary data.</text>
</comment>
<feature type="transmembrane region" description="Helical" evidence="6">
    <location>
        <begin position="24"/>
        <end position="46"/>
    </location>
</feature>
<organism evidence="7 8">
    <name type="scientific">Brachionus plicatilis</name>
    <name type="common">Marine rotifer</name>
    <name type="synonym">Brachionus muelleri</name>
    <dbReference type="NCBI Taxonomy" id="10195"/>
    <lineage>
        <taxon>Eukaryota</taxon>
        <taxon>Metazoa</taxon>
        <taxon>Spiralia</taxon>
        <taxon>Gnathifera</taxon>
        <taxon>Rotifera</taxon>
        <taxon>Eurotatoria</taxon>
        <taxon>Monogononta</taxon>
        <taxon>Pseudotrocha</taxon>
        <taxon>Ploima</taxon>
        <taxon>Brachionidae</taxon>
        <taxon>Brachionus</taxon>
    </lineage>
</organism>
<proteinExistence type="predicted"/>
<dbReference type="EMBL" id="REGN01008215">
    <property type="protein sequence ID" value="RNA04150.1"/>
    <property type="molecule type" value="Genomic_DNA"/>
</dbReference>
<dbReference type="OrthoDB" id="6581954at2759"/>
<dbReference type="PANTHER" id="PTHR11616">
    <property type="entry name" value="SODIUM/CHLORIDE DEPENDENT TRANSPORTER"/>
    <property type="match status" value="1"/>
</dbReference>
<sequence length="162" mass="18510">MEGLYTAISDEFPICRKYPLTSRLLISSVPFLTSLPTVTYGGIYVVQWMDTFAISPSVLLIVCTEVVTISWFYGLNKFCNNIKEMNGSKPFINWRLSWKYLCPALLFLIVLFDILFFPGLAYGSYVYPKWAISLGYTLNALALSPIPGYALFYFIKKNKFSQ</sequence>
<dbReference type="STRING" id="10195.A0A3M7PYH3"/>